<feature type="transmembrane region" description="Helical" evidence="7">
    <location>
        <begin position="128"/>
        <end position="148"/>
    </location>
</feature>
<dbReference type="RefSeq" id="WP_088873067.1">
    <property type="nucleotide sequence ID" value="NZ_CP022111.1"/>
</dbReference>
<accession>A0A248JVD0</accession>
<dbReference type="AlphaFoldDB" id="A0A248JVD0"/>
<dbReference type="Proteomes" id="UP000197153">
    <property type="component" value="Chromosome 2"/>
</dbReference>
<name>A0A248JVD0_9PROT</name>
<dbReference type="PANTHER" id="PTHR30250">
    <property type="entry name" value="PST FAMILY PREDICTED COLANIC ACID TRANSPORTER"/>
    <property type="match status" value="1"/>
</dbReference>
<evidence type="ECO:0000256" key="2">
    <source>
        <dbReference type="ARBA" id="ARBA00007430"/>
    </source>
</evidence>
<evidence type="ECO:0000256" key="1">
    <source>
        <dbReference type="ARBA" id="ARBA00004651"/>
    </source>
</evidence>
<comment type="subcellular location">
    <subcellularLocation>
        <location evidence="1">Cell membrane</location>
        <topology evidence="1">Multi-pass membrane protein</topology>
    </subcellularLocation>
</comment>
<feature type="transmembrane region" description="Helical" evidence="7">
    <location>
        <begin position="55"/>
        <end position="72"/>
    </location>
</feature>
<evidence type="ECO:0000256" key="7">
    <source>
        <dbReference type="SAM" id="Phobius"/>
    </source>
</evidence>
<dbReference type="Pfam" id="PF13440">
    <property type="entry name" value="Polysacc_synt_3"/>
    <property type="match status" value="1"/>
</dbReference>
<gene>
    <name evidence="8" type="ORF">Y958_16245</name>
</gene>
<feature type="transmembrane region" description="Helical" evidence="7">
    <location>
        <begin position="155"/>
        <end position="178"/>
    </location>
</feature>
<dbReference type="InterPro" id="IPR050833">
    <property type="entry name" value="Poly_Biosynth_Transport"/>
</dbReference>
<feature type="transmembrane region" description="Helical" evidence="7">
    <location>
        <begin position="334"/>
        <end position="360"/>
    </location>
</feature>
<feature type="transmembrane region" description="Helical" evidence="7">
    <location>
        <begin position="372"/>
        <end position="391"/>
    </location>
</feature>
<dbReference type="EMBL" id="CP022111">
    <property type="protein sequence ID" value="ASG22486.1"/>
    <property type="molecule type" value="Genomic_DNA"/>
</dbReference>
<dbReference type="GO" id="GO:0005886">
    <property type="term" value="C:plasma membrane"/>
    <property type="evidence" value="ECO:0007669"/>
    <property type="project" value="UniProtKB-SubCell"/>
</dbReference>
<protein>
    <submittedName>
        <fullName evidence="8">Lipopolysaccharide biosynthesis protein</fullName>
    </submittedName>
</protein>
<feature type="transmembrane region" description="Helical" evidence="7">
    <location>
        <begin position="458"/>
        <end position="480"/>
    </location>
</feature>
<keyword evidence="3" id="KW-1003">Cell membrane</keyword>
<reference evidence="8 9" key="1">
    <citation type="submission" date="2017-06" db="EMBL/GenBank/DDBJ databases">
        <title>Complete genome sequence of Nitrospirillum amazonense strain CBAmC, an endophytic nitrogen-fixing and plant growth-promoting bacterium, isolated from sugarcane.</title>
        <authorList>
            <person name="Schwab S."/>
            <person name="dos Santos Teixeira K.R."/>
            <person name="Simoes Araujo J.L."/>
            <person name="Soares Vidal M."/>
            <person name="Borges de Freitas H.R."/>
            <person name="Rivello Crivelaro A.L."/>
            <person name="Bueno de Camargo Nunes A."/>
            <person name="dos Santos C.M."/>
            <person name="Palmeira da Silva Rosa D."/>
            <person name="da Silva Padilha D."/>
            <person name="da Silva E."/>
            <person name="Araujo Terra L."/>
            <person name="Soares Mendes V."/>
            <person name="Farinelli L."/>
            <person name="Magalhaes Cruz L."/>
            <person name="Baldani J.I."/>
        </authorList>
    </citation>
    <scope>NUCLEOTIDE SEQUENCE [LARGE SCALE GENOMIC DNA]</scope>
    <source>
        <strain evidence="8 9">CBAmC</strain>
    </source>
</reference>
<proteinExistence type="inferred from homology"/>
<keyword evidence="9" id="KW-1185">Reference proteome</keyword>
<evidence type="ECO:0000313" key="8">
    <source>
        <dbReference type="EMBL" id="ASG22486.1"/>
    </source>
</evidence>
<dbReference type="KEGG" id="nao:Y958_16245"/>
<keyword evidence="5 7" id="KW-1133">Transmembrane helix</keyword>
<dbReference type="CDD" id="cd13127">
    <property type="entry name" value="MATE_tuaB_like"/>
    <property type="match status" value="1"/>
</dbReference>
<evidence type="ECO:0000256" key="4">
    <source>
        <dbReference type="ARBA" id="ARBA00022692"/>
    </source>
</evidence>
<keyword evidence="6 7" id="KW-0472">Membrane</keyword>
<organism evidence="8 9">
    <name type="scientific">Nitrospirillum viridazoti CBAmc</name>
    <dbReference type="NCBI Taxonomy" id="1441467"/>
    <lineage>
        <taxon>Bacteria</taxon>
        <taxon>Pseudomonadati</taxon>
        <taxon>Pseudomonadota</taxon>
        <taxon>Alphaproteobacteria</taxon>
        <taxon>Rhodospirillales</taxon>
        <taxon>Azospirillaceae</taxon>
        <taxon>Nitrospirillum</taxon>
        <taxon>Nitrospirillum viridazoti</taxon>
    </lineage>
</organism>
<comment type="similarity">
    <text evidence="2">Belongs to the polysaccharide synthase family.</text>
</comment>
<evidence type="ECO:0000256" key="6">
    <source>
        <dbReference type="ARBA" id="ARBA00023136"/>
    </source>
</evidence>
<feature type="transmembrane region" description="Helical" evidence="7">
    <location>
        <begin position="426"/>
        <end position="446"/>
    </location>
</feature>
<dbReference type="PANTHER" id="PTHR30250:SF10">
    <property type="entry name" value="LIPOPOLYSACCHARIDE BIOSYNTHESIS PROTEIN WZXC"/>
    <property type="match status" value="1"/>
</dbReference>
<feature type="transmembrane region" description="Helical" evidence="7">
    <location>
        <begin position="305"/>
        <end position="328"/>
    </location>
</feature>
<feature type="transmembrane region" description="Helical" evidence="7">
    <location>
        <begin position="93"/>
        <end position="116"/>
    </location>
</feature>
<keyword evidence="4 7" id="KW-0812">Transmembrane</keyword>
<feature type="transmembrane region" description="Helical" evidence="7">
    <location>
        <begin position="184"/>
        <end position="205"/>
    </location>
</feature>
<feature type="transmembrane region" description="Helical" evidence="7">
    <location>
        <begin position="27"/>
        <end position="49"/>
    </location>
</feature>
<evidence type="ECO:0000256" key="5">
    <source>
        <dbReference type="ARBA" id="ARBA00022989"/>
    </source>
</evidence>
<sequence length="514" mass="54488">MRDRNGDLNTAHLIGDIGRRATRGGTVMLGAQVVKLVAQFGSVIVLARVLAPEEFGLIAMVGAMTALFEIVKELGLSAATMQKTDITHEQVSALFWINTGAGCLIAACLALGAPAIARFYGQPDLEAVTRWLALGFVMSGATVQHWALLRRQMRFSAIAIAETGSELMAFVVAVVLAFQGWGHWALVAQRLAAPLLVMTGCWLLCRWRPSLPRRTPGIPELLGFGLSVSGCGILATLARSIDQILVGRLFGAATLGLYERAARLVLVPINSINAPLYSVAMPALSRLVDEPQRFRRAFGVLIERVAMVTMPAAAGAAVASDWVTNLLFGPKWEAMSPLITCFALVAAVQPTLMTAGLIYLPQGRSRDLLRSTAIDVALAIASFVAGIPYGAVGVAGAYAAIGLVIRLPVCFYLAAGQGPVTQRDLYLRITPSVVASLAVAGVVWILRNGVMPESLLAAPLVALAVAAVVGMLTAGVAFLLMRPSREAMTSVVRSLFTRHPPQPVTTTFAEEVAE</sequence>
<evidence type="ECO:0000313" key="9">
    <source>
        <dbReference type="Proteomes" id="UP000197153"/>
    </source>
</evidence>
<feature type="transmembrane region" description="Helical" evidence="7">
    <location>
        <begin position="397"/>
        <end position="414"/>
    </location>
</feature>
<evidence type="ECO:0000256" key="3">
    <source>
        <dbReference type="ARBA" id="ARBA00022475"/>
    </source>
</evidence>